<organism evidence="3 5">
    <name type="scientific">Thalassovita autumnalis</name>
    <dbReference type="NCBI Taxonomy" id="2072972"/>
    <lineage>
        <taxon>Bacteria</taxon>
        <taxon>Pseudomonadati</taxon>
        <taxon>Pseudomonadota</taxon>
        <taxon>Alphaproteobacteria</taxon>
        <taxon>Rhodobacterales</taxon>
        <taxon>Roseobacteraceae</taxon>
        <taxon>Thalassovita</taxon>
    </lineage>
</organism>
<protein>
    <recommendedName>
        <fullName evidence="6">Penicillin-insensitive murein endopeptidase</fullName>
    </recommendedName>
</protein>
<dbReference type="OrthoDB" id="655954at2"/>
<keyword evidence="1" id="KW-0472">Membrane</keyword>
<name>A0A0P1FY59_9RHOB</name>
<dbReference type="InterPro" id="IPR009045">
    <property type="entry name" value="Zn_M74/Hedgehog-like"/>
</dbReference>
<evidence type="ECO:0000313" key="5">
    <source>
        <dbReference type="Proteomes" id="UP000051887"/>
    </source>
</evidence>
<dbReference type="Proteomes" id="UP000051086">
    <property type="component" value="Unassembled WGS sequence"/>
</dbReference>
<evidence type="ECO:0000313" key="2">
    <source>
        <dbReference type="EMBL" id="CUH67359.1"/>
    </source>
</evidence>
<evidence type="ECO:0000313" key="3">
    <source>
        <dbReference type="EMBL" id="CUH73856.1"/>
    </source>
</evidence>
<sequence length="263" mass="29868">MAKVLYWGGHGLAVLLLTLLTFVGGIAWAAALFGTHIHFLFRFTLAYLALSLALLWLPHLLFQNNVVSVPRISNSVQSSQFLKTPAVYRLMNRDFVTPELHSVARDLADHMARHFPATPRTVTYALDGNFPFFDWLPLLPHLSHNDGKALDLALYWQDSNGAYVAGPGKSPLGYWGYVDSPSDCPPRAFDLRWDLNWLQPRLPDLQLDVARTREALIWLSQDRRVHKTLIEPHILAQIGYDHPKIRFQGCAAARHDDHIHIQL</sequence>
<feature type="transmembrane region" description="Helical" evidence="1">
    <location>
        <begin position="12"/>
        <end position="33"/>
    </location>
</feature>
<evidence type="ECO:0008006" key="6">
    <source>
        <dbReference type="Google" id="ProtNLM"/>
    </source>
</evidence>
<evidence type="ECO:0000256" key="1">
    <source>
        <dbReference type="SAM" id="Phobius"/>
    </source>
</evidence>
<keyword evidence="1" id="KW-0812">Transmembrane</keyword>
<dbReference type="EMBL" id="CYSB01000029">
    <property type="protein sequence ID" value="CUH67359.1"/>
    <property type="molecule type" value="Genomic_DNA"/>
</dbReference>
<dbReference type="Proteomes" id="UP000051887">
    <property type="component" value="Unassembled WGS sequence"/>
</dbReference>
<dbReference type="EMBL" id="CYSC01000043">
    <property type="protein sequence ID" value="CUH73856.1"/>
    <property type="molecule type" value="Genomic_DNA"/>
</dbReference>
<feature type="transmembrane region" description="Helical" evidence="1">
    <location>
        <begin position="39"/>
        <end position="62"/>
    </location>
</feature>
<proteinExistence type="predicted"/>
<dbReference type="RefSeq" id="WP_058245001.1">
    <property type="nucleotide sequence ID" value="NZ_CYSB01000029.1"/>
</dbReference>
<keyword evidence="1" id="KW-1133">Transmembrane helix</keyword>
<reference evidence="2 4" key="2">
    <citation type="submission" date="2015-09" db="EMBL/GenBank/DDBJ databases">
        <authorList>
            <person name="Rodrigo-Torres L."/>
            <person name="Arahal D.R."/>
        </authorList>
    </citation>
    <scope>NUCLEOTIDE SEQUENCE [LARGE SCALE GENOMIC DNA]</scope>
    <source>
        <strain evidence="2 4">CECT 5118</strain>
    </source>
</reference>
<evidence type="ECO:0000313" key="4">
    <source>
        <dbReference type="Proteomes" id="UP000051086"/>
    </source>
</evidence>
<dbReference type="Gene3D" id="3.30.1380.10">
    <property type="match status" value="1"/>
</dbReference>
<reference evidence="3 5" key="1">
    <citation type="submission" date="2015-09" db="EMBL/GenBank/DDBJ databases">
        <authorList>
            <consortium name="Swine Surveillance"/>
        </authorList>
    </citation>
    <scope>NUCLEOTIDE SEQUENCE [LARGE SCALE GENOMIC DNA]</scope>
    <source>
        <strain evidence="3 5">5120</strain>
    </source>
</reference>
<keyword evidence="4" id="KW-1185">Reference proteome</keyword>
<accession>A0A0P1FY59</accession>
<dbReference type="AlphaFoldDB" id="A0A0P1FY59"/>
<gene>
    <name evidence="2" type="ORF">TL5118_02158</name>
    <name evidence="3" type="ORF">TL5120_03673</name>
</gene>